<dbReference type="AlphaFoldDB" id="A0AAE0C9R6"/>
<accession>A0AAE0C9R6</accession>
<evidence type="ECO:0000313" key="3">
    <source>
        <dbReference type="Proteomes" id="UP001190700"/>
    </source>
</evidence>
<protein>
    <submittedName>
        <fullName evidence="2">Uncharacterized protein</fullName>
    </submittedName>
</protein>
<organism evidence="2 3">
    <name type="scientific">Cymbomonas tetramitiformis</name>
    <dbReference type="NCBI Taxonomy" id="36881"/>
    <lineage>
        <taxon>Eukaryota</taxon>
        <taxon>Viridiplantae</taxon>
        <taxon>Chlorophyta</taxon>
        <taxon>Pyramimonadophyceae</taxon>
        <taxon>Pyramimonadales</taxon>
        <taxon>Pyramimonadaceae</taxon>
        <taxon>Cymbomonas</taxon>
    </lineage>
</organism>
<reference evidence="2 3" key="1">
    <citation type="journal article" date="2015" name="Genome Biol. Evol.">
        <title>Comparative Genomics of a Bacterivorous Green Alga Reveals Evolutionary Causalities and Consequences of Phago-Mixotrophic Mode of Nutrition.</title>
        <authorList>
            <person name="Burns J.A."/>
            <person name="Paasch A."/>
            <person name="Narechania A."/>
            <person name="Kim E."/>
        </authorList>
    </citation>
    <scope>NUCLEOTIDE SEQUENCE [LARGE SCALE GENOMIC DNA]</scope>
    <source>
        <strain evidence="2 3">PLY_AMNH</strain>
    </source>
</reference>
<dbReference type="Proteomes" id="UP001190700">
    <property type="component" value="Unassembled WGS sequence"/>
</dbReference>
<proteinExistence type="predicted"/>
<keyword evidence="3" id="KW-1185">Reference proteome</keyword>
<evidence type="ECO:0000256" key="1">
    <source>
        <dbReference type="SAM" id="MobiDB-lite"/>
    </source>
</evidence>
<dbReference type="EMBL" id="LGRX02026736">
    <property type="protein sequence ID" value="KAK3250398.1"/>
    <property type="molecule type" value="Genomic_DNA"/>
</dbReference>
<evidence type="ECO:0000313" key="2">
    <source>
        <dbReference type="EMBL" id="KAK3250398.1"/>
    </source>
</evidence>
<feature type="region of interest" description="Disordered" evidence="1">
    <location>
        <begin position="1"/>
        <end position="28"/>
    </location>
</feature>
<name>A0AAE0C9R6_9CHLO</name>
<comment type="caution">
    <text evidence="2">The sequence shown here is derived from an EMBL/GenBank/DDBJ whole genome shotgun (WGS) entry which is preliminary data.</text>
</comment>
<sequence>MDKSDTELGSGHVTVPETAGLQGDEVPRGSKSYWNRKLQGIFASSTHLIPGVLANNYVKTLAPEKQSVVRQKLESSPAARVGQLVVMSLQAAFQACGLKNTTVNNVSTRMGGAAMAFGEDAVGMDAVISKVLGVKQGVVSTGISGTGICF</sequence>
<gene>
    <name evidence="2" type="ORF">CYMTET_40228</name>
</gene>